<evidence type="ECO:0000313" key="1">
    <source>
        <dbReference type="EMBL" id="KAH7866035.1"/>
    </source>
</evidence>
<dbReference type="Proteomes" id="UP000828048">
    <property type="component" value="Chromosome 9"/>
</dbReference>
<accession>A0ACB7ZKD4</accession>
<dbReference type="EMBL" id="CM037159">
    <property type="protein sequence ID" value="KAH7866035.1"/>
    <property type="molecule type" value="Genomic_DNA"/>
</dbReference>
<reference evidence="1 2" key="1">
    <citation type="journal article" date="2021" name="Hortic Res">
        <title>High-quality reference genome and annotation aids understanding of berry development for evergreen blueberry (Vaccinium darrowii).</title>
        <authorList>
            <person name="Yu J."/>
            <person name="Hulse-Kemp A.M."/>
            <person name="Babiker E."/>
            <person name="Staton M."/>
        </authorList>
    </citation>
    <scope>NUCLEOTIDE SEQUENCE [LARGE SCALE GENOMIC DNA]</scope>
    <source>
        <strain evidence="2">cv. NJ 8807/NJ 8810</strain>
        <tissue evidence="1">Young leaf</tissue>
    </source>
</reference>
<evidence type="ECO:0000313" key="2">
    <source>
        <dbReference type="Proteomes" id="UP000828048"/>
    </source>
</evidence>
<comment type="caution">
    <text evidence="1">The sequence shown here is derived from an EMBL/GenBank/DDBJ whole genome shotgun (WGS) entry which is preliminary data.</text>
</comment>
<gene>
    <name evidence="1" type="ORF">Vadar_014595</name>
</gene>
<protein>
    <submittedName>
        <fullName evidence="1">Uncharacterized protein</fullName>
    </submittedName>
</protein>
<sequence>MAVRFCSAAAPSLIIQNSMPIKKPVNRVFMVTHSHISVKKISHLQILSSSVRNKIFEDRSRGIVCYKDDTGEITCEGYDEGPRPASNYHLSDAEIIDLLVQIFEGGELKVDAGGKGLNLNGNTFC</sequence>
<organism evidence="1 2">
    <name type="scientific">Vaccinium darrowii</name>
    <dbReference type="NCBI Taxonomy" id="229202"/>
    <lineage>
        <taxon>Eukaryota</taxon>
        <taxon>Viridiplantae</taxon>
        <taxon>Streptophyta</taxon>
        <taxon>Embryophyta</taxon>
        <taxon>Tracheophyta</taxon>
        <taxon>Spermatophyta</taxon>
        <taxon>Magnoliopsida</taxon>
        <taxon>eudicotyledons</taxon>
        <taxon>Gunneridae</taxon>
        <taxon>Pentapetalae</taxon>
        <taxon>asterids</taxon>
        <taxon>Ericales</taxon>
        <taxon>Ericaceae</taxon>
        <taxon>Vaccinioideae</taxon>
        <taxon>Vaccinieae</taxon>
        <taxon>Vaccinium</taxon>
    </lineage>
</organism>
<name>A0ACB7ZKD4_9ERIC</name>
<proteinExistence type="predicted"/>
<keyword evidence="2" id="KW-1185">Reference proteome</keyword>